<dbReference type="GO" id="GO:0009830">
    <property type="term" value="P:cell wall modification involved in abscission"/>
    <property type="evidence" value="ECO:0007669"/>
    <property type="project" value="UniProtKB-ARBA"/>
</dbReference>
<dbReference type="PROSITE" id="PS00502">
    <property type="entry name" value="POLYGALACTURONASE"/>
    <property type="match status" value="1"/>
</dbReference>
<reference evidence="14" key="2">
    <citation type="submission" date="2023-04" db="EMBL/GenBank/DDBJ databases">
        <authorList>
            <person name="Bruccoleri R.E."/>
            <person name="Oakeley E.J."/>
            <person name="Faust A.-M."/>
            <person name="Dessus-Babus S."/>
            <person name="Altorfer M."/>
            <person name="Burckhardt D."/>
            <person name="Oertli M."/>
            <person name="Naumann U."/>
            <person name="Petersen F."/>
            <person name="Wong J."/>
        </authorList>
    </citation>
    <scope>NUCLEOTIDE SEQUENCE</scope>
    <source>
        <strain evidence="14">GSM-AAB239-AS_SAM_17_03QT</strain>
        <tissue evidence="14">Leaf</tissue>
    </source>
</reference>
<keyword evidence="4" id="KW-0134">Cell wall</keyword>
<dbReference type="EMBL" id="JANAVB010010077">
    <property type="protein sequence ID" value="KAJ6839308.1"/>
    <property type="molecule type" value="Genomic_DNA"/>
</dbReference>
<evidence type="ECO:0000256" key="7">
    <source>
        <dbReference type="ARBA" id="ARBA00022801"/>
    </source>
</evidence>
<comment type="subcellular location">
    <subcellularLocation>
        <location evidence="1">Secreted</location>
        <location evidence="1">Cell wall</location>
    </subcellularLocation>
</comment>
<comment type="caution">
    <text evidence="14">The sequence shown here is derived from an EMBL/GenBank/DDBJ whole genome shotgun (WGS) entry which is preliminary data.</text>
</comment>
<evidence type="ECO:0000313" key="14">
    <source>
        <dbReference type="EMBL" id="KAJ6839308.1"/>
    </source>
</evidence>
<feature type="signal peptide" evidence="13">
    <location>
        <begin position="1"/>
        <end position="21"/>
    </location>
</feature>
<evidence type="ECO:0000256" key="8">
    <source>
        <dbReference type="ARBA" id="ARBA00023295"/>
    </source>
</evidence>
<sequence length="402" mass="44202">MAPILFLTPLLLLLFFHHSLSCHGSPAKRVFNVDDYGAKADGVTDDKPAFLGAWHEACSSPVPSVLEVPENKHYLLAPPFNFSGPCQSRVTVLIKGTLEAPPNVSYWNNLNRRQWILFYRVHSLAVRGGGMIDGKGQDWWRNSCKKNHSLPCLKGPTALNFSLCRDVKIENLRMKDSQQFHLNIDRSSNVKLSKLFIVAPATSPNTDGIHMFRARNIVIADCYIGTGDDCISITGGSRDIKARNIVCGPGHGISIGSLGANNTKEHVRNVMVDTATLIGTDNGVRIKTWQGGRGYVKHVTFQNIAMHDVKNPIIVDQNYCDSTIPCYEQRDALTISHVLYKNIMGTSASNVSVSFTCSNSASCRGIVLQDINLRGNSANRTQSLCNNVHLIGRGDMEPPLCV</sequence>
<evidence type="ECO:0000313" key="15">
    <source>
        <dbReference type="Proteomes" id="UP001140949"/>
    </source>
</evidence>
<name>A0AAX6HF48_IRIPA</name>
<keyword evidence="8 12" id="KW-0326">Glycosidase</keyword>
<evidence type="ECO:0000256" key="3">
    <source>
        <dbReference type="ARBA" id="ARBA00012736"/>
    </source>
</evidence>
<accession>A0AAX6HF48</accession>
<dbReference type="AlphaFoldDB" id="A0AAX6HF48"/>
<keyword evidence="15" id="KW-1185">Reference proteome</keyword>
<reference evidence="14" key="1">
    <citation type="journal article" date="2023" name="GigaByte">
        <title>Genome assembly of the bearded iris, Iris pallida Lam.</title>
        <authorList>
            <person name="Bruccoleri R.E."/>
            <person name="Oakeley E.J."/>
            <person name="Faust A.M.E."/>
            <person name="Altorfer M."/>
            <person name="Dessus-Babus S."/>
            <person name="Burckhardt D."/>
            <person name="Oertli M."/>
            <person name="Naumann U."/>
            <person name="Petersen F."/>
            <person name="Wong J."/>
        </authorList>
    </citation>
    <scope>NUCLEOTIDE SEQUENCE</scope>
    <source>
        <strain evidence="14">GSM-AAB239-AS_SAM_17_03QT</strain>
    </source>
</reference>
<evidence type="ECO:0000256" key="13">
    <source>
        <dbReference type="SAM" id="SignalP"/>
    </source>
</evidence>
<dbReference type="FunFam" id="2.160.20.10:FF:000028">
    <property type="entry name" value="Polygalacturonase QRT2"/>
    <property type="match status" value="1"/>
</dbReference>
<evidence type="ECO:0000256" key="5">
    <source>
        <dbReference type="ARBA" id="ARBA00022525"/>
    </source>
</evidence>
<keyword evidence="9" id="KW-0961">Cell wall biogenesis/degradation</keyword>
<dbReference type="InterPro" id="IPR011050">
    <property type="entry name" value="Pectin_lyase_fold/virulence"/>
</dbReference>
<evidence type="ECO:0000256" key="6">
    <source>
        <dbReference type="ARBA" id="ARBA00022729"/>
    </source>
</evidence>
<evidence type="ECO:0000256" key="12">
    <source>
        <dbReference type="RuleBase" id="RU361169"/>
    </source>
</evidence>
<feature type="chain" id="PRO_5043926529" description="endo-polygalacturonase" evidence="13">
    <location>
        <begin position="22"/>
        <end position="402"/>
    </location>
</feature>
<dbReference type="GO" id="GO:0005975">
    <property type="term" value="P:carbohydrate metabolic process"/>
    <property type="evidence" value="ECO:0007669"/>
    <property type="project" value="InterPro"/>
</dbReference>
<dbReference type="EC" id="3.2.1.15" evidence="3"/>
<feature type="active site" evidence="11">
    <location>
        <position position="251"/>
    </location>
</feature>
<dbReference type="Gene3D" id="2.160.20.10">
    <property type="entry name" value="Single-stranded right-handed beta-helix, Pectin lyase-like"/>
    <property type="match status" value="1"/>
</dbReference>
<dbReference type="Pfam" id="PF00295">
    <property type="entry name" value="Glyco_hydro_28"/>
    <property type="match status" value="1"/>
</dbReference>
<dbReference type="GO" id="GO:0009901">
    <property type="term" value="P:anther dehiscence"/>
    <property type="evidence" value="ECO:0007669"/>
    <property type="project" value="UniProtKB-ARBA"/>
</dbReference>
<dbReference type="PANTHER" id="PTHR31375">
    <property type="match status" value="1"/>
</dbReference>
<dbReference type="GO" id="GO:0010047">
    <property type="term" value="P:fruit dehiscence"/>
    <property type="evidence" value="ECO:0007669"/>
    <property type="project" value="UniProtKB-ARBA"/>
</dbReference>
<evidence type="ECO:0000256" key="10">
    <source>
        <dbReference type="ARBA" id="ARBA00034074"/>
    </source>
</evidence>
<evidence type="ECO:0000256" key="2">
    <source>
        <dbReference type="ARBA" id="ARBA00008834"/>
    </source>
</evidence>
<dbReference type="InterPro" id="IPR012334">
    <property type="entry name" value="Pectin_lyas_fold"/>
</dbReference>
<comment type="catalytic activity">
    <reaction evidence="10">
        <text>(1,4-alpha-D-galacturonosyl)n+m + H2O = (1,4-alpha-D-galacturonosyl)n + (1,4-alpha-D-galacturonosyl)m.</text>
        <dbReference type="EC" id="3.2.1.15"/>
    </reaction>
</comment>
<dbReference type="GO" id="GO:0004650">
    <property type="term" value="F:polygalacturonase activity"/>
    <property type="evidence" value="ECO:0007669"/>
    <property type="project" value="UniProtKB-EC"/>
</dbReference>
<gene>
    <name evidence="14" type="ORF">M6B38_315650</name>
</gene>
<dbReference type="InterPro" id="IPR000743">
    <property type="entry name" value="Glyco_hydro_28"/>
</dbReference>
<protein>
    <recommendedName>
        <fullName evidence="3">endo-polygalacturonase</fullName>
        <ecNumber evidence="3">3.2.1.15</ecNumber>
    </recommendedName>
</protein>
<dbReference type="Proteomes" id="UP001140949">
    <property type="component" value="Unassembled WGS sequence"/>
</dbReference>
<proteinExistence type="inferred from homology"/>
<evidence type="ECO:0000256" key="4">
    <source>
        <dbReference type="ARBA" id="ARBA00022512"/>
    </source>
</evidence>
<keyword evidence="6 13" id="KW-0732">Signal</keyword>
<keyword evidence="5" id="KW-0964">Secreted</keyword>
<evidence type="ECO:0000256" key="11">
    <source>
        <dbReference type="PROSITE-ProRule" id="PRU10052"/>
    </source>
</evidence>
<evidence type="ECO:0000256" key="1">
    <source>
        <dbReference type="ARBA" id="ARBA00004191"/>
    </source>
</evidence>
<dbReference type="SUPFAM" id="SSF51126">
    <property type="entry name" value="Pectin lyase-like"/>
    <property type="match status" value="1"/>
</dbReference>
<evidence type="ECO:0000256" key="9">
    <source>
        <dbReference type="ARBA" id="ARBA00023316"/>
    </source>
</evidence>
<comment type="similarity">
    <text evidence="2 12">Belongs to the glycosyl hydrolase 28 family.</text>
</comment>
<organism evidence="14 15">
    <name type="scientific">Iris pallida</name>
    <name type="common">Sweet iris</name>
    <dbReference type="NCBI Taxonomy" id="29817"/>
    <lineage>
        <taxon>Eukaryota</taxon>
        <taxon>Viridiplantae</taxon>
        <taxon>Streptophyta</taxon>
        <taxon>Embryophyta</taxon>
        <taxon>Tracheophyta</taxon>
        <taxon>Spermatophyta</taxon>
        <taxon>Magnoliopsida</taxon>
        <taxon>Liliopsida</taxon>
        <taxon>Asparagales</taxon>
        <taxon>Iridaceae</taxon>
        <taxon>Iridoideae</taxon>
        <taxon>Irideae</taxon>
        <taxon>Iris</taxon>
    </lineage>
</organism>
<keyword evidence="7 12" id="KW-0378">Hydrolase</keyword>